<organism evidence="2 3">
    <name type="scientific">Bremia lactucae</name>
    <name type="common">Lettuce downy mildew</name>
    <dbReference type="NCBI Taxonomy" id="4779"/>
    <lineage>
        <taxon>Eukaryota</taxon>
        <taxon>Sar</taxon>
        <taxon>Stramenopiles</taxon>
        <taxon>Oomycota</taxon>
        <taxon>Peronosporomycetes</taxon>
        <taxon>Peronosporales</taxon>
        <taxon>Peronosporaceae</taxon>
        <taxon>Bremia</taxon>
    </lineage>
</organism>
<evidence type="ECO:0000313" key="2">
    <source>
        <dbReference type="EMBL" id="TDH72786.1"/>
    </source>
</evidence>
<gene>
    <name evidence="2" type="ORF">CCR75_000538</name>
</gene>
<protein>
    <submittedName>
        <fullName evidence="2">Uncharacterized protein</fullName>
    </submittedName>
</protein>
<feature type="transmembrane region" description="Helical" evidence="1">
    <location>
        <begin position="51"/>
        <end position="70"/>
    </location>
</feature>
<evidence type="ECO:0000256" key="1">
    <source>
        <dbReference type="SAM" id="Phobius"/>
    </source>
</evidence>
<accession>A0A976IJ67</accession>
<dbReference type="AlphaFoldDB" id="A0A976IJ67"/>
<comment type="caution">
    <text evidence="2">The sequence shown here is derived from an EMBL/GenBank/DDBJ whole genome shotgun (WGS) entry which is preliminary data.</text>
</comment>
<keyword evidence="1" id="KW-0812">Transmembrane</keyword>
<dbReference type="Proteomes" id="UP000294530">
    <property type="component" value="Unassembled WGS sequence"/>
</dbReference>
<dbReference type="EMBL" id="SHOA02000001">
    <property type="protein sequence ID" value="TDH72786.1"/>
    <property type="molecule type" value="Genomic_DNA"/>
</dbReference>
<keyword evidence="1" id="KW-0472">Membrane</keyword>
<keyword evidence="1" id="KW-1133">Transmembrane helix</keyword>
<reference evidence="2 3" key="1">
    <citation type="journal article" date="2021" name="Genome Biol.">
        <title>AFLAP: assembly-free linkage analysis pipeline using k-mers from genome sequencing data.</title>
        <authorList>
            <person name="Fletcher K."/>
            <person name="Zhang L."/>
            <person name="Gil J."/>
            <person name="Han R."/>
            <person name="Cavanaugh K."/>
            <person name="Michelmore R."/>
        </authorList>
    </citation>
    <scope>NUCLEOTIDE SEQUENCE [LARGE SCALE GENOMIC DNA]</scope>
    <source>
        <strain evidence="2 3">SF5</strain>
    </source>
</reference>
<dbReference type="RefSeq" id="XP_067822285.1">
    <property type="nucleotide sequence ID" value="XM_067958645.1"/>
</dbReference>
<name>A0A976IJ67_BRELC</name>
<keyword evidence="3" id="KW-1185">Reference proteome</keyword>
<evidence type="ECO:0000313" key="3">
    <source>
        <dbReference type="Proteomes" id="UP000294530"/>
    </source>
</evidence>
<dbReference type="KEGG" id="blac:94344316"/>
<proteinExistence type="predicted"/>
<sequence>MFPKDFYQHRNSAVLVGVNLFRFDAVTLLEAPLPLGATHQILCETQQRLELVLHTLAFIRDVLLVIYFILLSPRAHPWTMFSTSLLEKT</sequence>
<dbReference type="GeneID" id="94344316"/>